<dbReference type="Proteomes" id="UP000515733">
    <property type="component" value="Chromosome"/>
</dbReference>
<keyword evidence="3" id="KW-1185">Reference proteome</keyword>
<name>A0A6S6XRH1_9PROT</name>
<reference evidence="2 3" key="1">
    <citation type="submission" date="2020-03" db="EMBL/GenBank/DDBJ databases">
        <authorList>
            <consortium name="Genoscope - CEA"/>
            <person name="William W."/>
        </authorList>
    </citation>
    <scope>NUCLEOTIDE SEQUENCE [LARGE SCALE GENOMIC DNA]</scope>
    <source>
        <strain evidence="3">DSM 16959</strain>
    </source>
</reference>
<accession>A0A6S6XRH1</accession>
<proteinExistence type="predicted"/>
<dbReference type="AlphaFoldDB" id="A0A6S6XRH1"/>
<evidence type="ECO:0000256" key="1">
    <source>
        <dbReference type="SAM" id="MobiDB-lite"/>
    </source>
</evidence>
<dbReference type="EMBL" id="LR778301">
    <property type="protein sequence ID" value="CAB1367260.1"/>
    <property type="molecule type" value="Genomic_DNA"/>
</dbReference>
<organism evidence="2 3">
    <name type="scientific">Denitratisoma oestradiolicum</name>
    <dbReference type="NCBI Taxonomy" id="311182"/>
    <lineage>
        <taxon>Bacteria</taxon>
        <taxon>Pseudomonadati</taxon>
        <taxon>Pseudomonadota</taxon>
        <taxon>Betaproteobacteria</taxon>
        <taxon>Nitrosomonadales</taxon>
        <taxon>Sterolibacteriaceae</taxon>
        <taxon>Denitratisoma</taxon>
    </lineage>
</organism>
<sequence length="357" mass="39088">MQPIFRIYADRVEITGAIRDRLIELVVSDEAGIQSDELKLILDDRRRVDGAIAELPRIGTVLTVSLGYAETRLVSMGRFIVDEVEIRSPPATLTVSAKAADMVGPFRSPKTRSWDETTLGQLVETIAAEHHYQAKIDPELGAITIPHLDQTAESDMALLTRLAAKHDAVAKPVAGFLVLTKQGAIKTITGQVMPTITLRSNDLSEWRYRHSARKPGGSGSTSDPDTQQPPTTVTGGTKAYWWDFEKGERREVTTGSPPFEEIRYVHATEAEAKAAAATRKNTGERGQGELSFSLPGDPRLAAEGRLSLSLRPGIPTDWRIKRVEHRLGAQGFTTQVECERFTASPAPVTDAATEPNR</sequence>
<dbReference type="SUPFAM" id="SSF69279">
    <property type="entry name" value="Phage tail proteins"/>
    <property type="match status" value="1"/>
</dbReference>
<dbReference type="KEGG" id="doe:DENOEST_0088"/>
<feature type="region of interest" description="Disordered" evidence="1">
    <location>
        <begin position="210"/>
        <end position="238"/>
    </location>
</feature>
<feature type="compositionally biased region" description="Low complexity" evidence="1">
    <location>
        <begin position="220"/>
        <end position="237"/>
    </location>
</feature>
<dbReference type="RefSeq" id="WP_145770239.1">
    <property type="nucleotide sequence ID" value="NZ_LR778301.1"/>
</dbReference>
<protein>
    <submittedName>
        <fullName evidence="2">Phage protein D</fullName>
    </submittedName>
</protein>
<evidence type="ECO:0000313" key="3">
    <source>
        <dbReference type="Proteomes" id="UP000515733"/>
    </source>
</evidence>
<evidence type="ECO:0000313" key="2">
    <source>
        <dbReference type="EMBL" id="CAB1367260.1"/>
    </source>
</evidence>
<dbReference type="OrthoDB" id="4070623at2"/>
<gene>
    <name evidence="2" type="ORF">DENOEST_0088</name>
</gene>
<dbReference type="Pfam" id="PF05954">
    <property type="entry name" value="Phage_GPD"/>
    <property type="match status" value="1"/>
</dbReference>